<dbReference type="EMBL" id="ML119730">
    <property type="protein sequence ID" value="RPA77222.1"/>
    <property type="molecule type" value="Genomic_DNA"/>
</dbReference>
<name>A0A3N4HTR1_ASCIM</name>
<keyword evidence="2" id="KW-1185">Reference proteome</keyword>
<dbReference type="Proteomes" id="UP000275078">
    <property type="component" value="Unassembled WGS sequence"/>
</dbReference>
<gene>
    <name evidence="1" type="ORF">BJ508DRAFT_173315</name>
</gene>
<evidence type="ECO:0000313" key="1">
    <source>
        <dbReference type="EMBL" id="RPA77222.1"/>
    </source>
</evidence>
<accession>A0A3N4HTR1</accession>
<reference evidence="1 2" key="1">
    <citation type="journal article" date="2018" name="Nat. Ecol. Evol.">
        <title>Pezizomycetes genomes reveal the molecular basis of ectomycorrhizal truffle lifestyle.</title>
        <authorList>
            <person name="Murat C."/>
            <person name="Payen T."/>
            <person name="Noel B."/>
            <person name="Kuo A."/>
            <person name="Morin E."/>
            <person name="Chen J."/>
            <person name="Kohler A."/>
            <person name="Krizsan K."/>
            <person name="Balestrini R."/>
            <person name="Da Silva C."/>
            <person name="Montanini B."/>
            <person name="Hainaut M."/>
            <person name="Levati E."/>
            <person name="Barry K.W."/>
            <person name="Belfiori B."/>
            <person name="Cichocki N."/>
            <person name="Clum A."/>
            <person name="Dockter R.B."/>
            <person name="Fauchery L."/>
            <person name="Guy J."/>
            <person name="Iotti M."/>
            <person name="Le Tacon F."/>
            <person name="Lindquist E.A."/>
            <person name="Lipzen A."/>
            <person name="Malagnac F."/>
            <person name="Mello A."/>
            <person name="Molinier V."/>
            <person name="Miyauchi S."/>
            <person name="Poulain J."/>
            <person name="Riccioni C."/>
            <person name="Rubini A."/>
            <person name="Sitrit Y."/>
            <person name="Splivallo R."/>
            <person name="Traeger S."/>
            <person name="Wang M."/>
            <person name="Zifcakova L."/>
            <person name="Wipf D."/>
            <person name="Zambonelli A."/>
            <person name="Paolocci F."/>
            <person name="Nowrousian M."/>
            <person name="Ottonello S."/>
            <person name="Baldrian P."/>
            <person name="Spatafora J.W."/>
            <person name="Henrissat B."/>
            <person name="Nagy L.G."/>
            <person name="Aury J.M."/>
            <person name="Wincker P."/>
            <person name="Grigoriev I.V."/>
            <person name="Bonfante P."/>
            <person name="Martin F.M."/>
        </authorList>
    </citation>
    <scope>NUCLEOTIDE SEQUENCE [LARGE SCALE GENOMIC DNA]</scope>
    <source>
        <strain evidence="1 2">RN42</strain>
    </source>
</reference>
<protein>
    <submittedName>
        <fullName evidence="1">Uncharacterized protein</fullName>
    </submittedName>
</protein>
<dbReference type="AlphaFoldDB" id="A0A3N4HTR1"/>
<proteinExistence type="predicted"/>
<organism evidence="1 2">
    <name type="scientific">Ascobolus immersus RN42</name>
    <dbReference type="NCBI Taxonomy" id="1160509"/>
    <lineage>
        <taxon>Eukaryota</taxon>
        <taxon>Fungi</taxon>
        <taxon>Dikarya</taxon>
        <taxon>Ascomycota</taxon>
        <taxon>Pezizomycotina</taxon>
        <taxon>Pezizomycetes</taxon>
        <taxon>Pezizales</taxon>
        <taxon>Ascobolaceae</taxon>
        <taxon>Ascobolus</taxon>
    </lineage>
</organism>
<sequence length="161" mass="17775">MRRTSHTIRPVRPREGFTFRSRYNPSELRSALLIALLNSPSACHPLSYRRYHDTASLLSTLQFPSTSSSPIPPIRSIPAALPPPENAIPHPPSSTNTRPYHHLPPSGNSFTFNGPHHPCCTVVPHRSLQKPAYPPTPSKKNSLLVLPRTRALAMDGLKTAP</sequence>
<evidence type="ECO:0000313" key="2">
    <source>
        <dbReference type="Proteomes" id="UP000275078"/>
    </source>
</evidence>